<evidence type="ECO:0000313" key="1">
    <source>
        <dbReference type="EMBL" id="KAK3729988.1"/>
    </source>
</evidence>
<keyword evidence="2" id="KW-1185">Reference proteome</keyword>
<organism evidence="1 2">
    <name type="scientific">Elysia crispata</name>
    <name type="common">lettuce slug</name>
    <dbReference type="NCBI Taxonomy" id="231223"/>
    <lineage>
        <taxon>Eukaryota</taxon>
        <taxon>Metazoa</taxon>
        <taxon>Spiralia</taxon>
        <taxon>Lophotrochozoa</taxon>
        <taxon>Mollusca</taxon>
        <taxon>Gastropoda</taxon>
        <taxon>Heterobranchia</taxon>
        <taxon>Euthyneura</taxon>
        <taxon>Panpulmonata</taxon>
        <taxon>Sacoglossa</taxon>
        <taxon>Placobranchoidea</taxon>
        <taxon>Plakobranchidae</taxon>
        <taxon>Elysia</taxon>
    </lineage>
</organism>
<dbReference type="EMBL" id="JAWDGP010007099">
    <property type="protein sequence ID" value="KAK3729988.1"/>
    <property type="molecule type" value="Genomic_DNA"/>
</dbReference>
<proteinExistence type="predicted"/>
<gene>
    <name evidence="1" type="ORF">RRG08_051958</name>
</gene>
<accession>A0AAE1CRQ7</accession>
<name>A0AAE1CRQ7_9GAST</name>
<comment type="caution">
    <text evidence="1">The sequence shown here is derived from an EMBL/GenBank/DDBJ whole genome shotgun (WGS) entry which is preliminary data.</text>
</comment>
<protein>
    <submittedName>
        <fullName evidence="1">Uncharacterized protein</fullName>
    </submittedName>
</protein>
<evidence type="ECO:0000313" key="2">
    <source>
        <dbReference type="Proteomes" id="UP001283361"/>
    </source>
</evidence>
<dbReference type="Proteomes" id="UP001283361">
    <property type="component" value="Unassembled WGS sequence"/>
</dbReference>
<reference evidence="1" key="1">
    <citation type="journal article" date="2023" name="G3 (Bethesda)">
        <title>A reference genome for the long-term kleptoplast-retaining sea slug Elysia crispata morphotype clarki.</title>
        <authorList>
            <person name="Eastman K.E."/>
            <person name="Pendleton A.L."/>
            <person name="Shaikh M.A."/>
            <person name="Suttiyut T."/>
            <person name="Ogas R."/>
            <person name="Tomko P."/>
            <person name="Gavelis G."/>
            <person name="Widhalm J.R."/>
            <person name="Wisecaver J.H."/>
        </authorList>
    </citation>
    <scope>NUCLEOTIDE SEQUENCE</scope>
    <source>
        <strain evidence="1">ECLA1</strain>
    </source>
</reference>
<sequence>MLSVSYYSANILGSYPSVNYSENTLSSYPSVNYSENILGSYPSVNYSENILGSYPSVNYSANILSGYPCYPSLILSHRALRPAETVTISNSLGKPEALHDRPLNSPGIDQQPGDCNAWFMFCWDHCVPVLRWDQFGIVQHAIEYQWDRLKDRHGDVYS</sequence>
<dbReference type="AlphaFoldDB" id="A0AAE1CRQ7"/>